<dbReference type="AlphaFoldDB" id="E3LB15"/>
<dbReference type="HOGENOM" id="CLU_277586_0_0_1"/>
<keyword evidence="4" id="KW-1185">Reference proteome</keyword>
<feature type="compositionally biased region" description="Basic and acidic residues" evidence="2">
    <location>
        <begin position="747"/>
        <end position="765"/>
    </location>
</feature>
<feature type="compositionally biased region" description="Basic and acidic residues" evidence="2">
    <location>
        <begin position="703"/>
        <end position="721"/>
    </location>
</feature>
<evidence type="ECO:0000313" key="3">
    <source>
        <dbReference type="EMBL" id="EFP93740.2"/>
    </source>
</evidence>
<accession>E3LB15</accession>
<proteinExistence type="predicted"/>
<feature type="coiled-coil region" evidence="1">
    <location>
        <begin position="19"/>
        <end position="116"/>
    </location>
</feature>
<dbReference type="GeneID" id="10535110"/>
<evidence type="ECO:0000313" key="4">
    <source>
        <dbReference type="Proteomes" id="UP000008783"/>
    </source>
</evidence>
<organism evidence="3 4">
    <name type="scientific">Puccinia graminis f. sp. tritici (strain CRL 75-36-700-3 / race SCCL)</name>
    <name type="common">Black stem rust fungus</name>
    <dbReference type="NCBI Taxonomy" id="418459"/>
    <lineage>
        <taxon>Eukaryota</taxon>
        <taxon>Fungi</taxon>
        <taxon>Dikarya</taxon>
        <taxon>Basidiomycota</taxon>
        <taxon>Pucciniomycotina</taxon>
        <taxon>Pucciniomycetes</taxon>
        <taxon>Pucciniales</taxon>
        <taxon>Pucciniaceae</taxon>
        <taxon>Puccinia</taxon>
    </lineage>
</organism>
<feature type="compositionally biased region" description="Basic and acidic residues" evidence="2">
    <location>
        <begin position="659"/>
        <end position="677"/>
    </location>
</feature>
<dbReference type="InParanoid" id="E3LB15"/>
<dbReference type="RefSeq" id="XP_003338159.2">
    <property type="nucleotide sequence ID" value="XM_003338111.2"/>
</dbReference>
<gene>
    <name evidence="3" type="ORF">PGTG_19724</name>
</gene>
<feature type="region of interest" description="Disordered" evidence="2">
    <location>
        <begin position="573"/>
        <end position="840"/>
    </location>
</feature>
<feature type="compositionally biased region" description="Basic and acidic residues" evidence="2">
    <location>
        <begin position="1013"/>
        <end position="1039"/>
    </location>
</feature>
<feature type="coiled-coil region" evidence="1">
    <location>
        <begin position="448"/>
        <end position="482"/>
    </location>
</feature>
<feature type="compositionally biased region" description="Low complexity" evidence="2">
    <location>
        <begin position="782"/>
        <end position="795"/>
    </location>
</feature>
<dbReference type="VEuPathDB" id="FungiDB:PGTG_19724"/>
<feature type="compositionally biased region" description="Basic and acidic residues" evidence="2">
    <location>
        <begin position="578"/>
        <end position="621"/>
    </location>
</feature>
<dbReference type="EMBL" id="DS178406">
    <property type="protein sequence ID" value="EFP93740.2"/>
    <property type="molecule type" value="Genomic_DNA"/>
</dbReference>
<dbReference type="OrthoDB" id="2507612at2759"/>
<dbReference type="KEGG" id="pgr:PGTG_19724"/>
<keyword evidence="1" id="KW-0175">Coiled coil</keyword>
<feature type="compositionally biased region" description="Basic residues" evidence="2">
    <location>
        <begin position="815"/>
        <end position="825"/>
    </location>
</feature>
<protein>
    <submittedName>
        <fullName evidence="3">Uncharacterized protein</fullName>
    </submittedName>
</protein>
<evidence type="ECO:0000256" key="1">
    <source>
        <dbReference type="SAM" id="Coils"/>
    </source>
</evidence>
<reference key="1">
    <citation type="submission" date="2007-01" db="EMBL/GenBank/DDBJ databases">
        <title>The Genome Sequence of Puccinia graminis f. sp. tritici Strain CRL 75-36-700-3.</title>
        <authorList>
            <consortium name="The Broad Institute Genome Sequencing Platform"/>
            <person name="Birren B."/>
            <person name="Lander E."/>
            <person name="Galagan J."/>
            <person name="Nusbaum C."/>
            <person name="Devon K."/>
            <person name="Cuomo C."/>
            <person name="Jaffe D."/>
            <person name="Butler J."/>
            <person name="Alvarez P."/>
            <person name="Gnerre S."/>
            <person name="Grabherr M."/>
            <person name="Mauceli E."/>
            <person name="Brockman W."/>
            <person name="Young S."/>
            <person name="LaButti K."/>
            <person name="Sykes S."/>
            <person name="DeCaprio D."/>
            <person name="Crawford M."/>
            <person name="Koehrsen M."/>
            <person name="Engels R."/>
            <person name="Montgomery P."/>
            <person name="Pearson M."/>
            <person name="Howarth C."/>
            <person name="Larson L."/>
            <person name="White J."/>
            <person name="Zeng Q."/>
            <person name="Kodira C."/>
            <person name="Yandava C."/>
            <person name="Alvarado L."/>
            <person name="O'Leary S."/>
            <person name="Szabo L."/>
            <person name="Dean R."/>
            <person name="Schein J."/>
        </authorList>
    </citation>
    <scope>NUCLEOTIDE SEQUENCE</scope>
    <source>
        <strain>CRL 75-36-700-3</strain>
    </source>
</reference>
<reference evidence="4" key="2">
    <citation type="journal article" date="2011" name="Proc. Natl. Acad. Sci. U.S.A.">
        <title>Obligate biotrophy features unraveled by the genomic analysis of rust fungi.</title>
        <authorList>
            <person name="Duplessis S."/>
            <person name="Cuomo C.A."/>
            <person name="Lin Y.-C."/>
            <person name="Aerts A."/>
            <person name="Tisserant E."/>
            <person name="Veneault-Fourrey C."/>
            <person name="Joly D.L."/>
            <person name="Hacquard S."/>
            <person name="Amselem J."/>
            <person name="Cantarel B.L."/>
            <person name="Chiu R."/>
            <person name="Coutinho P.M."/>
            <person name="Feau N."/>
            <person name="Field M."/>
            <person name="Frey P."/>
            <person name="Gelhaye E."/>
            <person name="Goldberg J."/>
            <person name="Grabherr M.G."/>
            <person name="Kodira C.D."/>
            <person name="Kohler A."/>
            <person name="Kuees U."/>
            <person name="Lindquist E.A."/>
            <person name="Lucas S.M."/>
            <person name="Mago R."/>
            <person name="Mauceli E."/>
            <person name="Morin E."/>
            <person name="Murat C."/>
            <person name="Pangilinan J.L."/>
            <person name="Park R."/>
            <person name="Pearson M."/>
            <person name="Quesneville H."/>
            <person name="Rouhier N."/>
            <person name="Sakthikumar S."/>
            <person name="Salamov A.A."/>
            <person name="Schmutz J."/>
            <person name="Selles B."/>
            <person name="Shapiro H."/>
            <person name="Tanguay P."/>
            <person name="Tuskan G.A."/>
            <person name="Henrissat B."/>
            <person name="Van de Peer Y."/>
            <person name="Rouze P."/>
            <person name="Ellis J.G."/>
            <person name="Dodds P.N."/>
            <person name="Schein J.E."/>
            <person name="Zhong S."/>
            <person name="Hamelin R.C."/>
            <person name="Grigoriev I.V."/>
            <person name="Szabo L.J."/>
            <person name="Martin F."/>
        </authorList>
    </citation>
    <scope>NUCLEOTIDE SEQUENCE [LARGE SCALE GENOMIC DNA]</scope>
    <source>
        <strain evidence="4">CRL 75-36-700-3 / race SCCL</strain>
    </source>
</reference>
<feature type="compositionally biased region" description="Basic and acidic residues" evidence="2">
    <location>
        <begin position="796"/>
        <end position="814"/>
    </location>
</feature>
<feature type="region of interest" description="Disordered" evidence="2">
    <location>
        <begin position="1009"/>
        <end position="1039"/>
    </location>
</feature>
<dbReference type="STRING" id="418459.E3LB15"/>
<dbReference type="Proteomes" id="UP000008783">
    <property type="component" value="Unassembled WGS sequence"/>
</dbReference>
<evidence type="ECO:0000256" key="2">
    <source>
        <dbReference type="SAM" id="MobiDB-lite"/>
    </source>
</evidence>
<name>E3LB15_PUCGT</name>
<sequence>MAPGKKKGKSAESLEDERYARLKNRVDEIERSIDLSMEQINAKFEGKPPPTVPDLSVLIEKVKQLEDSVATAESVATLEGRFSELETKYQEMYCHLEAEATALKDLNTRFAQLEESAVASNQLVQKICKLESKWQEMHGRMEVELQKTGQLTIIPCDNILANPNQARTAALESNFELMRKTLQTSQEAASKDREELLKHRSEMSQLHNLGQQILKQMAHLEKSSRQTGSRIESILRGGNSVIKRQDEIDGKLEAIKGTVSDLSNQMMSMAQATEIDDSPTDIDAVMENLKKKYDELLQDLQPRLEQATQNSQDIEIQRQKLDSLNAKIPQFDQVSQDHRKLLDKVAILEAYIADLPRNNTELQLVDTNMQTQSSDIIQTERIADLVKSKCDESLSAIQCSLRAGLESLEKSLLVTQSNALRPVIDESAQTSTELRQQRKQLQSIIEVKAQIEGRILGLENANKKIEADFTNANSAVHRLTQECQLISQRQETTDNNISELSREKNIEGQISTLEETAEATQSTIRLLIEKTDQIGPLKETVMKILNFIRVQTKSCAGNQSSSQNKSIVEVASSPDNISIHESDPSEVEADRSHFRRRSGVEHESDHDDQTNRQHDISERSRPRPVQQAKEKYHSRANLGAHSNPEEESDLSPAGNDPSTSRRESRPKPVQQAKEKYHNRANLGVHSDPDEESDLSPAGNDPSTSRRESRPKPVQQAKEKYHNRANLGVHSDPDEESDLSPAGNDPSTSRREFRPKPVQQAKEKYHNRANLGVHSDPDEESDSSPPRNNPSTSRRPLTPDKLTKHQKFVRADKNNKSSRPKRRSLRKEREDMEPSEKDDDINLAKAVQAHIRILMGLPRQKDAFPRSPTPEELISLPELEGGSAPLPVSAPYKIKKVVKTWDPEDEMGDGFASYCLERIKQYGLPFVGLSISLENPKALEWNRRTAAFCHDTFYRATVSGDYGQIFRSGYDLHDGGLARAETLIQMNLNYRITEMTKDLKRARGGSHLASLSDNCDRPNDSEDGALRARRLRESDEQKDRRYARQVALAERRYQTSCAIPELHKYRHLFRDERLCSSDESDSDSGDTRIRHAPVWRSNKATALVERIDELTKTIRTKSRAGRKPAKRLNRGAEAPLGGLVVTPRQLPQDCYGSLWLSSLSAEKRKGLRLEPTIFDE</sequence>